<proteinExistence type="inferred from homology"/>
<evidence type="ECO:0000256" key="1">
    <source>
        <dbReference type="ARBA" id="ARBA00004173"/>
    </source>
</evidence>
<dbReference type="Pfam" id="PF08583">
    <property type="entry name" value="Cmc1"/>
    <property type="match status" value="1"/>
</dbReference>
<dbReference type="PANTHER" id="PTHR22977:SF1">
    <property type="entry name" value="COX ASSEMBLY MITOCHONDRIAL PROTEIN 2 HOMOLOG"/>
    <property type="match status" value="1"/>
</dbReference>
<comment type="similarity">
    <text evidence="2 5">Belongs to the CMC family.</text>
</comment>
<dbReference type="PROSITE" id="PS51808">
    <property type="entry name" value="CHCH"/>
    <property type="match status" value="1"/>
</dbReference>
<dbReference type="Proteomes" id="UP000694865">
    <property type="component" value="Unplaced"/>
</dbReference>
<keyword evidence="4" id="KW-1015">Disulfide bond</keyword>
<name>A0ABM0MPA4_SACKO</name>
<evidence type="ECO:0000256" key="4">
    <source>
        <dbReference type="ARBA" id="ARBA00023157"/>
    </source>
</evidence>
<dbReference type="GeneID" id="102801375"/>
<sequence length="82" mass="9548">MHGDLSPHLHSEECNIIIQQLHNCHKENPWKKFIGACNELDASMVRCLRREREGRRAANKLKSDAMKAKISRLHEMRGQEKS</sequence>
<keyword evidence="7" id="KW-1185">Reference proteome</keyword>
<dbReference type="RefSeq" id="XP_006821845.1">
    <property type="nucleotide sequence ID" value="XM_006821782.1"/>
</dbReference>
<gene>
    <name evidence="8" type="primary">LOC102801375</name>
</gene>
<dbReference type="InterPro" id="IPR013892">
    <property type="entry name" value="Cyt_c_biogenesis_Cmc1-like"/>
</dbReference>
<protein>
    <recommendedName>
        <fullName evidence="5">COX assembly mitochondrial protein</fullName>
    </recommendedName>
</protein>
<reference evidence="8" key="1">
    <citation type="submission" date="2025-08" db="UniProtKB">
        <authorList>
            <consortium name="RefSeq"/>
        </authorList>
    </citation>
    <scope>IDENTIFICATION</scope>
    <source>
        <tissue evidence="8">Testes</tissue>
    </source>
</reference>
<dbReference type="PANTHER" id="PTHR22977">
    <property type="entry name" value="COX ASSEMBLY MITOCHONDRIAL PROTEIN"/>
    <property type="match status" value="1"/>
</dbReference>
<feature type="region of interest" description="Disordered" evidence="6">
    <location>
        <begin position="58"/>
        <end position="82"/>
    </location>
</feature>
<accession>A0ABM0MPA4</accession>
<evidence type="ECO:0000256" key="6">
    <source>
        <dbReference type="SAM" id="MobiDB-lite"/>
    </source>
</evidence>
<evidence type="ECO:0000313" key="7">
    <source>
        <dbReference type="Proteomes" id="UP000694865"/>
    </source>
</evidence>
<evidence type="ECO:0000256" key="3">
    <source>
        <dbReference type="ARBA" id="ARBA00023128"/>
    </source>
</evidence>
<evidence type="ECO:0000313" key="8">
    <source>
        <dbReference type="RefSeq" id="XP_006821845.1"/>
    </source>
</evidence>
<comment type="subcellular location">
    <subcellularLocation>
        <location evidence="1 5">Mitochondrion</location>
    </subcellularLocation>
</comment>
<evidence type="ECO:0000256" key="2">
    <source>
        <dbReference type="ARBA" id="ARBA00007347"/>
    </source>
</evidence>
<evidence type="ECO:0000256" key="5">
    <source>
        <dbReference type="RuleBase" id="RU364104"/>
    </source>
</evidence>
<organism evidence="7 8">
    <name type="scientific">Saccoglossus kowalevskii</name>
    <name type="common">Acorn worm</name>
    <dbReference type="NCBI Taxonomy" id="10224"/>
    <lineage>
        <taxon>Eukaryota</taxon>
        <taxon>Metazoa</taxon>
        <taxon>Hemichordata</taxon>
        <taxon>Enteropneusta</taxon>
        <taxon>Harrimaniidae</taxon>
        <taxon>Saccoglossus</taxon>
    </lineage>
</organism>
<keyword evidence="3 5" id="KW-0496">Mitochondrion</keyword>